<protein>
    <submittedName>
        <fullName evidence="3">XRE family transcriptional regulator</fullName>
    </submittedName>
</protein>
<evidence type="ECO:0000313" key="5">
    <source>
        <dbReference type="Proteomes" id="UP000662438"/>
    </source>
</evidence>
<evidence type="ECO:0000313" key="3">
    <source>
        <dbReference type="EMBL" id="MBF1971167.1"/>
    </source>
</evidence>
<organism evidence="3 5">
    <name type="scientific">Enterobacter hormaechei</name>
    <dbReference type="NCBI Taxonomy" id="158836"/>
    <lineage>
        <taxon>Bacteria</taxon>
        <taxon>Pseudomonadati</taxon>
        <taxon>Pseudomonadota</taxon>
        <taxon>Gammaproteobacteria</taxon>
        <taxon>Enterobacterales</taxon>
        <taxon>Enterobacteriaceae</taxon>
        <taxon>Enterobacter</taxon>
        <taxon>Enterobacter cloacae complex</taxon>
    </lineage>
</organism>
<name>A0AAN3XRM9_9ENTR</name>
<dbReference type="Proteomes" id="UP000662438">
    <property type="component" value="Unassembled WGS sequence"/>
</dbReference>
<dbReference type="AlphaFoldDB" id="A0AAN3XRM9"/>
<dbReference type="Proteomes" id="UP001229386">
    <property type="component" value="Chromosome"/>
</dbReference>
<dbReference type="Gene3D" id="1.10.260.40">
    <property type="entry name" value="lambda repressor-like DNA-binding domains"/>
    <property type="match status" value="1"/>
</dbReference>
<reference evidence="3 5" key="1">
    <citation type="submission" date="2020-10" db="EMBL/GenBank/DDBJ databases">
        <title>Genomic surveiliance of eskapee pathogens from blood stream infections in KZN.</title>
        <authorList>
            <person name="Hetsa B.A."/>
            <person name="Amoako D.G."/>
            <person name="Akebe A.L.K."/>
            <person name="Essack S."/>
        </authorList>
    </citation>
    <scope>NUCLEOTIDE SEQUENCE [LARGE SCALE GENOMIC DNA]</scope>
    <source>
        <strain evidence="3 5">E6</strain>
    </source>
</reference>
<dbReference type="GO" id="GO:0003677">
    <property type="term" value="F:DNA binding"/>
    <property type="evidence" value="ECO:0007669"/>
    <property type="project" value="InterPro"/>
</dbReference>
<dbReference type="CDD" id="cd00093">
    <property type="entry name" value="HTH_XRE"/>
    <property type="match status" value="1"/>
</dbReference>
<dbReference type="InterPro" id="IPR010982">
    <property type="entry name" value="Lambda_DNA-bd_dom_sf"/>
</dbReference>
<evidence type="ECO:0000256" key="1">
    <source>
        <dbReference type="SAM" id="Coils"/>
    </source>
</evidence>
<accession>A0AAN3XRM9</accession>
<dbReference type="InterPro" id="IPR001387">
    <property type="entry name" value="Cro/C1-type_HTH"/>
</dbReference>
<evidence type="ECO:0000259" key="2">
    <source>
        <dbReference type="Pfam" id="PF13744"/>
    </source>
</evidence>
<gene>
    <name evidence="3" type="ORF">ISX34_14965</name>
    <name evidence="4" type="ORF">QPR60_01525</name>
</gene>
<keyword evidence="1" id="KW-0175">Coiled coil</keyword>
<feature type="domain" description="HigA2-like helix-turn-helix" evidence="2">
    <location>
        <begin position="39"/>
        <end position="111"/>
    </location>
</feature>
<evidence type="ECO:0000313" key="4">
    <source>
        <dbReference type="EMBL" id="WMB11557.1"/>
    </source>
</evidence>
<proteinExistence type="predicted"/>
<dbReference type="InterPro" id="IPR039554">
    <property type="entry name" value="HigA2-like_HTH"/>
</dbReference>
<dbReference type="EMBL" id="CP126746">
    <property type="protein sequence ID" value="WMB11557.1"/>
    <property type="molecule type" value="Genomic_DNA"/>
</dbReference>
<feature type="coiled-coil region" evidence="1">
    <location>
        <begin position="23"/>
        <end position="54"/>
    </location>
</feature>
<dbReference type="RefSeq" id="WP_006810505.1">
    <property type="nucleotide sequence ID" value="NZ_CAIZUP010000019.1"/>
</dbReference>
<dbReference type="SUPFAM" id="SSF47413">
    <property type="entry name" value="lambda repressor-like DNA-binding domains"/>
    <property type="match status" value="1"/>
</dbReference>
<dbReference type="Pfam" id="PF13744">
    <property type="entry name" value="HTH_37"/>
    <property type="match status" value="1"/>
</dbReference>
<dbReference type="GeneID" id="93201371"/>
<sequence>MGIHVDTKIRHVTAAETNIFAELGFEEKEAKQLQENAEKEVEQLLAIKRQLMQEISTWITENKLRQVDVAARLNVSRPRVSDVVNLKTNKFTLDTLVMMLCKLGKPVSVTVG</sequence>
<reference evidence="4" key="2">
    <citation type="journal article" date="2023" name="J. Antimicrob. Chemother.">
        <title>Emergence of OXA-48-producing Enterobacter hormaechei in a Swiss companion animal clinic and their genetic relationship to clinical human isolates.</title>
        <authorList>
            <person name="Dona V."/>
            <person name="Nordmann P."/>
            <person name="Kittl S."/>
            <person name="Schuller S."/>
            <person name="Bouvier M."/>
            <person name="Poirel L."/>
            <person name="Endimiani A."/>
            <person name="Perreten V."/>
        </authorList>
    </citation>
    <scope>NUCLEOTIDE SEQUENCE</scope>
    <source>
        <strain evidence="4">Ehh_25</strain>
    </source>
</reference>
<dbReference type="EMBL" id="JADIXG010000016">
    <property type="protein sequence ID" value="MBF1971167.1"/>
    <property type="molecule type" value="Genomic_DNA"/>
</dbReference>